<gene>
    <name evidence="1" type="ORF">CFD26_106682</name>
</gene>
<accession>A0A421DB59</accession>
<dbReference type="EMBL" id="NIDN02000036">
    <property type="protein sequence ID" value="RLL99217.1"/>
    <property type="molecule type" value="Genomic_DNA"/>
</dbReference>
<dbReference type="AlphaFoldDB" id="A0A421DB59"/>
<proteinExistence type="predicted"/>
<name>A0A421DB59_9EURO</name>
<sequence>MGACPCLHGICSKSTVRSRILHATGMAEKIDKILDDTDGIDLAELPSVTEIAMVPSIRQNKHLKLKAEDQ</sequence>
<evidence type="ECO:0000313" key="2">
    <source>
        <dbReference type="Proteomes" id="UP000215289"/>
    </source>
</evidence>
<reference evidence="1 2" key="1">
    <citation type="submission" date="2018-08" db="EMBL/GenBank/DDBJ databases">
        <title>Draft genome sequences of two Aspergillus turcosus clinical strains isolated from bronchoalveolar lavage fluid: one azole-susceptible and the other azole-resistant.</title>
        <authorList>
            <person name="Parent-Michaud M."/>
            <person name="Dufresne P.J."/>
            <person name="Fournier E."/>
            <person name="Martineau C."/>
            <person name="Moreira S."/>
            <person name="Perkins V."/>
            <person name="De Repentigny L."/>
            <person name="Dufresne S.F."/>
        </authorList>
    </citation>
    <scope>NUCLEOTIDE SEQUENCE [LARGE SCALE GENOMIC DNA]</scope>
    <source>
        <strain evidence="1">HMR AF 1038</strain>
    </source>
</reference>
<organism evidence="1 2">
    <name type="scientific">Aspergillus turcosus</name>
    <dbReference type="NCBI Taxonomy" id="1245748"/>
    <lineage>
        <taxon>Eukaryota</taxon>
        <taxon>Fungi</taxon>
        <taxon>Dikarya</taxon>
        <taxon>Ascomycota</taxon>
        <taxon>Pezizomycotina</taxon>
        <taxon>Eurotiomycetes</taxon>
        <taxon>Eurotiomycetidae</taxon>
        <taxon>Eurotiales</taxon>
        <taxon>Aspergillaceae</taxon>
        <taxon>Aspergillus</taxon>
        <taxon>Aspergillus subgen. Fumigati</taxon>
    </lineage>
</organism>
<dbReference type="Proteomes" id="UP000215289">
    <property type="component" value="Unassembled WGS sequence"/>
</dbReference>
<protein>
    <submittedName>
        <fullName evidence="1">Uncharacterized protein</fullName>
    </submittedName>
</protein>
<evidence type="ECO:0000313" key="1">
    <source>
        <dbReference type="EMBL" id="RLL99217.1"/>
    </source>
</evidence>
<keyword evidence="2" id="KW-1185">Reference proteome</keyword>
<comment type="caution">
    <text evidence="1">The sequence shown here is derived from an EMBL/GenBank/DDBJ whole genome shotgun (WGS) entry which is preliminary data.</text>
</comment>